<keyword evidence="6" id="KW-1185">Reference proteome</keyword>
<evidence type="ECO:0000256" key="2">
    <source>
        <dbReference type="ARBA" id="ARBA00022448"/>
    </source>
</evidence>
<comment type="similarity">
    <text evidence="1">Belongs to the V-ATPase proteolipid subunit family.</text>
</comment>
<evidence type="ECO:0000313" key="5">
    <source>
        <dbReference type="EMBL" id="GFH51806.1"/>
    </source>
</evidence>
<keyword evidence="4" id="KW-0472">Membrane</keyword>
<dbReference type="GO" id="GO:0006811">
    <property type="term" value="P:monoatomic ion transport"/>
    <property type="evidence" value="ECO:0007669"/>
    <property type="project" value="UniProtKB-KW"/>
</dbReference>
<reference evidence="5 6" key="1">
    <citation type="journal article" date="2021" name="Sci. Rep.">
        <title>The genome of the diatom Chaetoceros tenuissimus carries an ancient integrated fragment of an extant virus.</title>
        <authorList>
            <person name="Hongo Y."/>
            <person name="Kimura K."/>
            <person name="Takaki Y."/>
            <person name="Yoshida Y."/>
            <person name="Baba S."/>
            <person name="Kobayashi G."/>
            <person name="Nagasaki K."/>
            <person name="Hano T."/>
            <person name="Tomaru Y."/>
        </authorList>
    </citation>
    <scope>NUCLEOTIDE SEQUENCE [LARGE SCALE GENOMIC DNA]</scope>
    <source>
        <strain evidence="5 6">NIES-3715</strain>
    </source>
</reference>
<proteinExistence type="inferred from homology"/>
<name>A0AAD3CTA2_9STRA</name>
<evidence type="ECO:0000256" key="3">
    <source>
        <dbReference type="ARBA" id="ARBA00023065"/>
    </source>
</evidence>
<dbReference type="Gene3D" id="1.20.120.610">
    <property type="entry name" value="lithium bound rotor ring of v- atpase"/>
    <property type="match status" value="1"/>
</dbReference>
<dbReference type="PANTHER" id="PTHR10263">
    <property type="entry name" value="V-TYPE PROTON ATPASE PROTEOLIPID SUBUNIT"/>
    <property type="match status" value="1"/>
</dbReference>
<evidence type="ECO:0000256" key="1">
    <source>
        <dbReference type="ARBA" id="ARBA00007296"/>
    </source>
</evidence>
<feature type="transmembrane region" description="Helical" evidence="4">
    <location>
        <begin position="87"/>
        <end position="106"/>
    </location>
</feature>
<dbReference type="EMBL" id="BLLK01000045">
    <property type="protein sequence ID" value="GFH51806.1"/>
    <property type="molecule type" value="Genomic_DNA"/>
</dbReference>
<feature type="transmembrane region" description="Helical" evidence="4">
    <location>
        <begin position="49"/>
        <end position="67"/>
    </location>
</feature>
<keyword evidence="4" id="KW-0812">Transmembrane</keyword>
<keyword evidence="2" id="KW-0813">Transport</keyword>
<organism evidence="5 6">
    <name type="scientific">Chaetoceros tenuissimus</name>
    <dbReference type="NCBI Taxonomy" id="426638"/>
    <lineage>
        <taxon>Eukaryota</taxon>
        <taxon>Sar</taxon>
        <taxon>Stramenopiles</taxon>
        <taxon>Ochrophyta</taxon>
        <taxon>Bacillariophyta</taxon>
        <taxon>Coscinodiscophyceae</taxon>
        <taxon>Chaetocerotophycidae</taxon>
        <taxon>Chaetocerotales</taxon>
        <taxon>Chaetocerotaceae</taxon>
        <taxon>Chaetoceros</taxon>
    </lineage>
</organism>
<protein>
    <submittedName>
        <fullName evidence="5">Uncharacterized protein</fullName>
    </submittedName>
</protein>
<keyword evidence="3" id="KW-0406">Ion transport</keyword>
<evidence type="ECO:0000313" key="6">
    <source>
        <dbReference type="Proteomes" id="UP001054902"/>
    </source>
</evidence>
<keyword evidence="4" id="KW-1133">Transmembrane helix</keyword>
<dbReference type="InterPro" id="IPR035921">
    <property type="entry name" value="F/V-ATP_Csub_sf"/>
</dbReference>
<accession>A0AAD3CTA2</accession>
<gene>
    <name evidence="5" type="ORF">CTEN210_08282</name>
</gene>
<dbReference type="Proteomes" id="UP001054902">
    <property type="component" value="Unassembled WGS sequence"/>
</dbReference>
<evidence type="ECO:0000256" key="4">
    <source>
        <dbReference type="SAM" id="Phobius"/>
    </source>
</evidence>
<dbReference type="AlphaFoldDB" id="A0AAD3CTA2"/>
<comment type="caution">
    <text evidence="5">The sequence shown here is derived from an EMBL/GenBank/DDBJ whole genome shotgun (WGS) entry which is preliminary data.</text>
</comment>
<feature type="transmembrane region" description="Helical" evidence="4">
    <location>
        <begin position="155"/>
        <end position="183"/>
    </location>
</feature>
<sequence length="185" mass="19660">MSPELWTATGAAFSIFLSSAGSCYASIYAGLFVLQFYKKLGAKSFCPIIIAGVLAIYGLIIGVLLALKLSDKSNTVTLQDSQHFFGAGLAVGSACLCSGIGMGIFIKQYLNFSLVSTRVLSTGSNEHSTNGTESEPLLSNGLYENRGVMIDVSDFFAYIALLMCLVFLEAVGLYGLIVALFFIGK</sequence>